<accession>A0ABR4FAI8</accession>
<dbReference type="SUPFAM" id="SSF56112">
    <property type="entry name" value="Protein kinase-like (PK-like)"/>
    <property type="match status" value="1"/>
</dbReference>
<dbReference type="PANTHER" id="PTHR12149:SF8">
    <property type="entry name" value="PROTEIN-RIBULOSAMINE 3-KINASE"/>
    <property type="match status" value="1"/>
</dbReference>
<evidence type="ECO:0000313" key="5">
    <source>
        <dbReference type="Proteomes" id="UP001600888"/>
    </source>
</evidence>
<name>A0ABR4FAI8_9PEZI</name>
<protein>
    <recommendedName>
        <fullName evidence="1">protein-ribulosamine 3-kinase</fullName>
        <ecNumber evidence="1">2.7.1.172</ecNumber>
    </recommendedName>
</protein>
<dbReference type="InterPro" id="IPR011009">
    <property type="entry name" value="Kinase-like_dom_sf"/>
</dbReference>
<keyword evidence="3" id="KW-0808">Transferase</keyword>
<keyword evidence="5" id="KW-1185">Reference proteome</keyword>
<dbReference type="Proteomes" id="UP001600888">
    <property type="component" value="Unassembled WGS sequence"/>
</dbReference>
<proteinExistence type="inferred from homology"/>
<dbReference type="Pfam" id="PF03881">
    <property type="entry name" value="Fructosamin_kin"/>
    <property type="match status" value="1"/>
</dbReference>
<reference evidence="4 5" key="1">
    <citation type="submission" date="2024-03" db="EMBL/GenBank/DDBJ databases">
        <title>A high-quality draft genome sequence of Diaporthe vaccinii, a causative agent of upright dieback and viscid rot disease in cranberry plants.</title>
        <authorList>
            <person name="Sarrasin M."/>
            <person name="Lang B.F."/>
            <person name="Burger G."/>
        </authorList>
    </citation>
    <scope>NUCLEOTIDE SEQUENCE [LARGE SCALE GENOMIC DNA]</scope>
    <source>
        <strain evidence="4 5">IS7</strain>
    </source>
</reference>
<evidence type="ECO:0000313" key="4">
    <source>
        <dbReference type="EMBL" id="KAL2291710.1"/>
    </source>
</evidence>
<dbReference type="Gene3D" id="3.90.1200.10">
    <property type="match status" value="1"/>
</dbReference>
<dbReference type="InterPro" id="IPR016477">
    <property type="entry name" value="Fructo-/Ketosamine-3-kinase"/>
</dbReference>
<evidence type="ECO:0000256" key="1">
    <source>
        <dbReference type="ARBA" id="ARBA00011961"/>
    </source>
</evidence>
<evidence type="ECO:0000256" key="2">
    <source>
        <dbReference type="ARBA" id="ARBA00048655"/>
    </source>
</evidence>
<organism evidence="4 5">
    <name type="scientific">Diaporthe vaccinii</name>
    <dbReference type="NCBI Taxonomy" id="105482"/>
    <lineage>
        <taxon>Eukaryota</taxon>
        <taxon>Fungi</taxon>
        <taxon>Dikarya</taxon>
        <taxon>Ascomycota</taxon>
        <taxon>Pezizomycotina</taxon>
        <taxon>Sordariomycetes</taxon>
        <taxon>Sordariomycetidae</taxon>
        <taxon>Diaporthales</taxon>
        <taxon>Diaporthaceae</taxon>
        <taxon>Diaporthe</taxon>
        <taxon>Diaporthe eres species complex</taxon>
    </lineage>
</organism>
<dbReference type="EC" id="2.7.1.172" evidence="1"/>
<comment type="caution">
    <text evidence="4">The sequence shown here is derived from an EMBL/GenBank/DDBJ whole genome shotgun (WGS) entry which is preliminary data.</text>
</comment>
<comment type="similarity">
    <text evidence="3">Belongs to the fructosamine kinase family.</text>
</comment>
<gene>
    <name evidence="4" type="ORF">FJTKL_11916</name>
</gene>
<comment type="catalytic activity">
    <reaction evidence="2">
        <text>N(6)-D-ribulosyl-L-lysyl-[protein] + ATP = N(6)-(3-O-phospho-D-ribulosyl)-L-lysyl-[protein] + ADP + H(+)</text>
        <dbReference type="Rhea" id="RHEA:48432"/>
        <dbReference type="Rhea" id="RHEA-COMP:12103"/>
        <dbReference type="Rhea" id="RHEA-COMP:12104"/>
        <dbReference type="ChEBI" id="CHEBI:15378"/>
        <dbReference type="ChEBI" id="CHEBI:30616"/>
        <dbReference type="ChEBI" id="CHEBI:90418"/>
        <dbReference type="ChEBI" id="CHEBI:90420"/>
        <dbReference type="ChEBI" id="CHEBI:456216"/>
        <dbReference type="EC" id="2.7.1.172"/>
    </reaction>
    <physiologicalReaction direction="left-to-right" evidence="2">
        <dbReference type="Rhea" id="RHEA:48433"/>
    </physiologicalReaction>
</comment>
<evidence type="ECO:0000256" key="3">
    <source>
        <dbReference type="PIRNR" id="PIRNR006221"/>
    </source>
</evidence>
<dbReference type="EMBL" id="JBAWTH010000005">
    <property type="protein sequence ID" value="KAL2291710.1"/>
    <property type="molecule type" value="Genomic_DNA"/>
</dbReference>
<dbReference type="PANTHER" id="PTHR12149">
    <property type="entry name" value="FRUCTOSAMINE 3 KINASE-RELATED PROTEIN"/>
    <property type="match status" value="1"/>
</dbReference>
<sequence length="246" mass="28423">MIKGEFLALEEMSPHMAESCPKLHNWGEYESRPGTYFLVMDFLDIIVELPDLAKLSSLVARLHEKTKGQSPNNMFGFHVPNCHGKIIQPNEWDPSWTSYFTKLLTMFFQADLDFNGPNDEYEQAFAITKERVIPRLLNALTAHGRELIPCLVHGDLWEGNIATNEATGEPTVFDPSPFYAHHEYELGMWRRNCIPIDIVYRKQYLLRHPPSEPYDEVDDRIRLYSPVFCISHCAHWEGGADLTRPE</sequence>
<keyword evidence="3" id="KW-0418">Kinase</keyword>
<dbReference type="PIRSF" id="PIRSF006221">
    <property type="entry name" value="Ketosamine-3-kinase"/>
    <property type="match status" value="1"/>
</dbReference>